<keyword evidence="4" id="KW-1185">Reference proteome</keyword>
<reference evidence="3 4" key="1">
    <citation type="submission" date="2016-04" db="EMBL/GenBank/DDBJ databases">
        <title>The genome of Intoshia linei affirms orthonectids as highly simplified spiralians.</title>
        <authorList>
            <person name="Mikhailov K.V."/>
            <person name="Slusarev G.S."/>
            <person name="Nikitin M.A."/>
            <person name="Logacheva M.D."/>
            <person name="Penin A."/>
            <person name="Aleoshin V."/>
            <person name="Panchin Y.V."/>
        </authorList>
    </citation>
    <scope>NUCLEOTIDE SEQUENCE [LARGE SCALE GENOMIC DNA]</scope>
    <source>
        <strain evidence="3">Intl2013</strain>
        <tissue evidence="3">Whole animal</tissue>
    </source>
</reference>
<dbReference type="PANTHER" id="PTHR24070">
    <property type="entry name" value="RAS, DI-RAS, AND RHEB FAMILY MEMBERS OF SMALL GTPASE SUPERFAMILY"/>
    <property type="match status" value="1"/>
</dbReference>
<comment type="caution">
    <text evidence="3">The sequence shown here is derived from an EMBL/GenBank/DDBJ whole genome shotgun (WGS) entry which is preliminary data.</text>
</comment>
<dbReference type="GO" id="GO:0005525">
    <property type="term" value="F:GTP binding"/>
    <property type="evidence" value="ECO:0007669"/>
    <property type="project" value="UniProtKB-KW"/>
</dbReference>
<dbReference type="InterPro" id="IPR005225">
    <property type="entry name" value="Small_GTP-bd"/>
</dbReference>
<dbReference type="PRINTS" id="PR00449">
    <property type="entry name" value="RASTRNSFRMNG"/>
</dbReference>
<keyword evidence="1" id="KW-0547">Nucleotide-binding</keyword>
<dbReference type="GO" id="GO:0016020">
    <property type="term" value="C:membrane"/>
    <property type="evidence" value="ECO:0007669"/>
    <property type="project" value="InterPro"/>
</dbReference>
<accession>A0A177B458</accession>
<dbReference type="GO" id="GO:0003924">
    <property type="term" value="F:GTPase activity"/>
    <property type="evidence" value="ECO:0007669"/>
    <property type="project" value="InterPro"/>
</dbReference>
<gene>
    <name evidence="3" type="ORF">A3Q56_03179</name>
</gene>
<dbReference type="Pfam" id="PF00071">
    <property type="entry name" value="Ras"/>
    <property type="match status" value="1"/>
</dbReference>
<dbReference type="Gene3D" id="3.40.50.300">
    <property type="entry name" value="P-loop containing nucleotide triphosphate hydrolases"/>
    <property type="match status" value="1"/>
</dbReference>
<evidence type="ECO:0000256" key="1">
    <source>
        <dbReference type="ARBA" id="ARBA00022741"/>
    </source>
</evidence>
<keyword evidence="2" id="KW-0342">GTP-binding</keyword>
<dbReference type="Proteomes" id="UP000078046">
    <property type="component" value="Unassembled WGS sequence"/>
</dbReference>
<dbReference type="PROSITE" id="PS51419">
    <property type="entry name" value="RAB"/>
    <property type="match status" value="1"/>
</dbReference>
<dbReference type="SMART" id="SM00173">
    <property type="entry name" value="RAS"/>
    <property type="match status" value="1"/>
</dbReference>
<dbReference type="GO" id="GO:0007165">
    <property type="term" value="P:signal transduction"/>
    <property type="evidence" value="ECO:0007669"/>
    <property type="project" value="InterPro"/>
</dbReference>
<evidence type="ECO:0000313" key="3">
    <source>
        <dbReference type="EMBL" id="OAF69069.1"/>
    </source>
</evidence>
<sequence length="173" mass="19831">MIYKFVLLGAGSVGKSSLLRKLVFGDYQQVYEPTTDEMQSITITIDKKQCNIDLLDPHDANNWSTMHDLYVLNSNAYILVYAVNDAFSFDSMLKIWNKLKKSNKIKPVLCIGNKIDMERVIQKSYAENVAKSNNWIYRETSAKEKNDIIDSIISLIKFCPKIDNKRTMSCTIS</sequence>
<name>A0A177B458_9BILA</name>
<evidence type="ECO:0000313" key="4">
    <source>
        <dbReference type="Proteomes" id="UP000078046"/>
    </source>
</evidence>
<dbReference type="NCBIfam" id="TIGR00231">
    <property type="entry name" value="small_GTP"/>
    <property type="match status" value="1"/>
</dbReference>
<dbReference type="InterPro" id="IPR020849">
    <property type="entry name" value="Small_GTPase_Ras-type"/>
</dbReference>
<dbReference type="InterPro" id="IPR027417">
    <property type="entry name" value="P-loop_NTPase"/>
</dbReference>
<evidence type="ECO:0000256" key="2">
    <source>
        <dbReference type="ARBA" id="ARBA00023134"/>
    </source>
</evidence>
<proteinExistence type="predicted"/>
<dbReference type="PROSITE" id="PS51421">
    <property type="entry name" value="RAS"/>
    <property type="match status" value="1"/>
</dbReference>
<dbReference type="EMBL" id="LWCA01000341">
    <property type="protein sequence ID" value="OAF69069.1"/>
    <property type="molecule type" value="Genomic_DNA"/>
</dbReference>
<dbReference type="SMART" id="SM00174">
    <property type="entry name" value="RHO"/>
    <property type="match status" value="1"/>
</dbReference>
<organism evidence="3 4">
    <name type="scientific">Intoshia linei</name>
    <dbReference type="NCBI Taxonomy" id="1819745"/>
    <lineage>
        <taxon>Eukaryota</taxon>
        <taxon>Metazoa</taxon>
        <taxon>Spiralia</taxon>
        <taxon>Lophotrochozoa</taxon>
        <taxon>Mesozoa</taxon>
        <taxon>Orthonectida</taxon>
        <taxon>Rhopaluridae</taxon>
        <taxon>Intoshia</taxon>
    </lineage>
</organism>
<dbReference type="SUPFAM" id="SSF52540">
    <property type="entry name" value="P-loop containing nucleoside triphosphate hydrolases"/>
    <property type="match status" value="1"/>
</dbReference>
<dbReference type="OrthoDB" id="265044at2759"/>
<dbReference type="AlphaFoldDB" id="A0A177B458"/>
<dbReference type="SMART" id="SM00175">
    <property type="entry name" value="RAB"/>
    <property type="match status" value="1"/>
</dbReference>
<dbReference type="InterPro" id="IPR001806">
    <property type="entry name" value="Small_GTPase"/>
</dbReference>
<protein>
    <submittedName>
        <fullName evidence="3">Uncharacterized protein</fullName>
    </submittedName>
</protein>